<dbReference type="InterPro" id="IPR041622">
    <property type="entry name" value="SLATT_fungi"/>
</dbReference>
<protein>
    <recommendedName>
        <fullName evidence="3">SMODS and SLOG-associating 2TM effector domain-containing protein</fullName>
    </recommendedName>
</protein>
<dbReference type="Proteomes" id="UP000594262">
    <property type="component" value="Unplaced"/>
</dbReference>
<evidence type="ECO:0000259" key="3">
    <source>
        <dbReference type="Pfam" id="PF18142"/>
    </source>
</evidence>
<feature type="compositionally biased region" description="Basic and acidic residues" evidence="1">
    <location>
        <begin position="204"/>
        <end position="216"/>
    </location>
</feature>
<evidence type="ECO:0000256" key="1">
    <source>
        <dbReference type="SAM" id="MobiDB-lite"/>
    </source>
</evidence>
<sequence length="216" mass="24762">MGMSENWDRFIAITKSKGKSHMQAAQYWDRMHTFISLSMIILGATTTFLSLISSIPGFVISALAALATLISAISAFMRPHDRRQLQVDSAKEFKVLMMKMVRCEKEREYEDLWRELNKAMMDEPFLPKKYVKDNPEMDWTKTPELQIVIAEKEQELEEVLGSDHGDDDVTVNMNGNQNMDDGVDVHYNNLDDKALNTQPFNDDDGSHKELIEKSPQ</sequence>
<evidence type="ECO:0000313" key="4">
    <source>
        <dbReference type="EnsemblMetazoa" id="CLYHEMP011075.1"/>
    </source>
</evidence>
<name>A0A7M5V4C8_9CNID</name>
<feature type="transmembrane region" description="Helical" evidence="2">
    <location>
        <begin position="31"/>
        <end position="52"/>
    </location>
</feature>
<evidence type="ECO:0000313" key="5">
    <source>
        <dbReference type="Proteomes" id="UP000594262"/>
    </source>
</evidence>
<dbReference type="OrthoDB" id="10359065at2759"/>
<dbReference type="AlphaFoldDB" id="A0A7M5V4C8"/>
<feature type="transmembrane region" description="Helical" evidence="2">
    <location>
        <begin position="58"/>
        <end position="77"/>
    </location>
</feature>
<reference evidence="4" key="1">
    <citation type="submission" date="2021-01" db="UniProtKB">
        <authorList>
            <consortium name="EnsemblMetazoa"/>
        </authorList>
    </citation>
    <scope>IDENTIFICATION</scope>
</reference>
<dbReference type="Pfam" id="PF18142">
    <property type="entry name" value="SLATT_fungal"/>
    <property type="match status" value="1"/>
</dbReference>
<evidence type="ECO:0000256" key="2">
    <source>
        <dbReference type="SAM" id="Phobius"/>
    </source>
</evidence>
<feature type="domain" description="SMODS and SLOG-associating 2TM effector" evidence="3">
    <location>
        <begin position="15"/>
        <end position="108"/>
    </location>
</feature>
<keyword evidence="2" id="KW-1133">Transmembrane helix</keyword>
<feature type="region of interest" description="Disordered" evidence="1">
    <location>
        <begin position="162"/>
        <end position="216"/>
    </location>
</feature>
<dbReference type="GeneID" id="136815124"/>
<keyword evidence="2" id="KW-0812">Transmembrane</keyword>
<accession>A0A7M5V4C8</accession>
<keyword evidence="2" id="KW-0472">Membrane</keyword>
<dbReference type="EnsemblMetazoa" id="CLYHEMT011075.1">
    <property type="protein sequence ID" value="CLYHEMP011075.1"/>
    <property type="gene ID" value="CLYHEMG011075"/>
</dbReference>
<organism evidence="4 5">
    <name type="scientific">Clytia hemisphaerica</name>
    <dbReference type="NCBI Taxonomy" id="252671"/>
    <lineage>
        <taxon>Eukaryota</taxon>
        <taxon>Metazoa</taxon>
        <taxon>Cnidaria</taxon>
        <taxon>Hydrozoa</taxon>
        <taxon>Hydroidolina</taxon>
        <taxon>Leptothecata</taxon>
        <taxon>Obeliida</taxon>
        <taxon>Clytiidae</taxon>
        <taxon>Clytia</taxon>
    </lineage>
</organism>
<proteinExistence type="predicted"/>
<dbReference type="RefSeq" id="XP_066927668.1">
    <property type="nucleotide sequence ID" value="XM_067071567.1"/>
</dbReference>
<keyword evidence="5" id="KW-1185">Reference proteome</keyword>